<reference evidence="2 3" key="1">
    <citation type="submission" date="2024-02" db="EMBL/GenBank/DDBJ databases">
        <title>Deinococcus xinjiangensis NBRC 107630.</title>
        <authorList>
            <person name="Ichikawa N."/>
            <person name="Katano-Makiyama Y."/>
            <person name="Hidaka K."/>
        </authorList>
    </citation>
    <scope>NUCLEOTIDE SEQUENCE [LARGE SCALE GENOMIC DNA]</scope>
    <source>
        <strain evidence="2 3">NBRC 107630</strain>
    </source>
</reference>
<comment type="caution">
    <text evidence="2">The sequence shown here is derived from an EMBL/GenBank/DDBJ whole genome shotgun (WGS) entry which is preliminary data.</text>
</comment>
<feature type="region of interest" description="Disordered" evidence="1">
    <location>
        <begin position="1"/>
        <end position="22"/>
    </location>
</feature>
<feature type="compositionally biased region" description="Low complexity" evidence="1">
    <location>
        <begin position="7"/>
        <end position="20"/>
    </location>
</feature>
<proteinExistence type="predicted"/>
<dbReference type="EMBL" id="BAABRN010000006">
    <property type="protein sequence ID" value="GAA5501077.1"/>
    <property type="molecule type" value="Genomic_DNA"/>
</dbReference>
<dbReference type="Proteomes" id="UP001458946">
    <property type="component" value="Unassembled WGS sequence"/>
</dbReference>
<gene>
    <name evidence="2" type="ORF">Dxin01_00808</name>
</gene>
<name>A0ABP9V730_9DEIO</name>
<accession>A0ABP9V730</accession>
<organism evidence="2 3">
    <name type="scientific">Deinococcus xinjiangensis</name>
    <dbReference type="NCBI Taxonomy" id="457454"/>
    <lineage>
        <taxon>Bacteria</taxon>
        <taxon>Thermotogati</taxon>
        <taxon>Deinococcota</taxon>
        <taxon>Deinococci</taxon>
        <taxon>Deinococcales</taxon>
        <taxon>Deinococcaceae</taxon>
        <taxon>Deinococcus</taxon>
    </lineage>
</organism>
<sequence length="341" mass="38663">MLISGATTKFTSPPKTPSHTDLSVLLRGGVQPRRPPETADSPLRWATQELLLPFLEGGQDLDAMCLVHLNRQGQLTVSFVRDTFEMNSVHLAHLPALYRRFPKVLGSVLHYLEDACDYVYPVFTPMVALIRQFPWTDLSTSAGREETVWELYYETLSEVPVSPPSIRTQLRWLRKEGIPNPVDQYASMKAYLIDQPLSLTALHDRGRHCGHFRRYWPALRELVELSTCLPWMTDTDSSGAESDIFSDAAGQGYAAATFLSQPERVVVPCTVQHALDEWGNQCQQTAFAPHYSLTLAKPQDVQRLRRYLELAPRIQRCAQRVLRALGAQEPYDRTRKITEVA</sequence>
<protein>
    <submittedName>
        <fullName evidence="2">Uncharacterized protein</fullName>
    </submittedName>
</protein>
<evidence type="ECO:0000313" key="2">
    <source>
        <dbReference type="EMBL" id="GAA5501077.1"/>
    </source>
</evidence>
<evidence type="ECO:0000256" key="1">
    <source>
        <dbReference type="SAM" id="MobiDB-lite"/>
    </source>
</evidence>
<evidence type="ECO:0000313" key="3">
    <source>
        <dbReference type="Proteomes" id="UP001458946"/>
    </source>
</evidence>
<keyword evidence="3" id="KW-1185">Reference proteome</keyword>